<accession>A0A9Q5JGL5</accession>
<organism evidence="2 3">
    <name type="scientific">Floricoccus penangensis</name>
    <dbReference type="NCBI Taxonomy" id="1859475"/>
    <lineage>
        <taxon>Bacteria</taxon>
        <taxon>Bacillati</taxon>
        <taxon>Bacillota</taxon>
        <taxon>Bacilli</taxon>
        <taxon>Lactobacillales</taxon>
        <taxon>Streptococcaceae</taxon>
        <taxon>Floricoccus</taxon>
    </lineage>
</organism>
<keyword evidence="1" id="KW-0472">Membrane</keyword>
<protein>
    <submittedName>
        <fullName evidence="2">Uncharacterized protein</fullName>
    </submittedName>
</protein>
<comment type="caution">
    <text evidence="2">The sequence shown here is derived from an EMBL/GenBank/DDBJ whole genome shotgun (WGS) entry which is preliminary data.</text>
</comment>
<gene>
    <name evidence="2" type="ORF">BG262_01965</name>
</gene>
<keyword evidence="3" id="KW-1185">Reference proteome</keyword>
<evidence type="ECO:0000256" key="1">
    <source>
        <dbReference type="SAM" id="Phobius"/>
    </source>
</evidence>
<dbReference type="OrthoDB" id="9813151at2"/>
<proteinExistence type="predicted"/>
<keyword evidence="1" id="KW-0812">Transmembrane</keyword>
<feature type="transmembrane region" description="Helical" evidence="1">
    <location>
        <begin position="9"/>
        <end position="31"/>
    </location>
</feature>
<dbReference type="AlphaFoldDB" id="A0A9Q5JGL5"/>
<feature type="transmembrane region" description="Helical" evidence="1">
    <location>
        <begin position="120"/>
        <end position="142"/>
    </location>
</feature>
<evidence type="ECO:0000313" key="2">
    <source>
        <dbReference type="EMBL" id="OFI46591.1"/>
    </source>
</evidence>
<reference evidence="3" key="1">
    <citation type="submission" date="2016-09" db="EMBL/GenBank/DDBJ databases">
        <title>Draft genome sequence of a novel species of the family Streptococcaceae isolated from flowers.</title>
        <authorList>
            <person name="Chuah L.-O."/>
            <person name="Yap K.-P."/>
            <person name="Thong K.L."/>
            <person name="Liong M.T."/>
            <person name="Ahmad R."/>
            <person name="Rusul G."/>
        </authorList>
    </citation>
    <scope>NUCLEOTIDE SEQUENCE [LARGE SCALE GENOMIC DNA]</scope>
    <source>
        <strain evidence="3">HibF3</strain>
    </source>
</reference>
<evidence type="ECO:0000313" key="3">
    <source>
        <dbReference type="Proteomes" id="UP000177273"/>
    </source>
</evidence>
<keyword evidence="1" id="KW-1133">Transmembrane helix</keyword>
<dbReference type="EMBL" id="MKIQ01000027">
    <property type="protein sequence ID" value="OFI46591.1"/>
    <property type="molecule type" value="Genomic_DNA"/>
</dbReference>
<dbReference type="RefSeq" id="WP_070787724.1">
    <property type="nucleotide sequence ID" value="NZ_MKIQ01000027.1"/>
</dbReference>
<sequence>MKIKFKNVIIYTICYFLAVLTVVIISNNYYIASDTDNLVNEAYKVDKDLTNGKPIRFDDVKVETFTKDQTSDKDIAILKDGAATSRVIKKDKISVAIPRYVDNQIVGYLRVTDKKTDNSFIITLFVIFALIIYLVWLLQFYLRYTKSKEYMENLVAKIKAISRNPLEQSYLITDETDPITKELNKLGEKIQHQAISTRPKKENLYEFIEFFDFPIFIYNGKGLIKRYNESFKGDFSGGKSLDMFSQDADFLTFLVSKLVNPELDAKEFHFDHKKSDYIVHLQPIPDLTDNILVTMQEVTSLKNN</sequence>
<name>A0A9Q5JGL5_9LACT</name>
<dbReference type="Proteomes" id="UP000177273">
    <property type="component" value="Unassembled WGS sequence"/>
</dbReference>